<reference evidence="4 6" key="2">
    <citation type="journal article" date="2018" name="Syst. Appl. Microbiol.">
        <title>Characterization and high-quality draft genome sequence of Herbivorax saccincola A7, an anaerobic, alkaliphilic, thermophilic, cellulolytic, and xylanolytic bacterium.</title>
        <authorList>
            <person name="Aikawa S."/>
            <person name="Baramee S."/>
            <person name="Sermsathanaswadi J."/>
            <person name="Thianheng P."/>
            <person name="Tachaapaikoon C."/>
            <person name="Shikata A."/>
            <person name="Waeonukul R."/>
            <person name="Pason P."/>
            <person name="Ratanakhanokchai K."/>
            <person name="Kosugi A."/>
        </authorList>
    </citation>
    <scope>NUCLEOTIDE SEQUENCE [LARGE SCALE GENOMIC DNA]</scope>
    <source>
        <strain evidence="4 6">A7</strain>
    </source>
</reference>
<sequence>MKKAIIIILAILLAVFIGIILPILINNGASGSPDVNNSEGEVDIIESGEPDDIPGGPGSVQNSADLDTDAPEDTSVNNSENSSENDPAPTDKQTNAPGGDNNGADEEGNNDSDAENKILSESWVEEMIREYGHHISDDDLEDLRRLYSKVDIAYLQGIMEDGYTDEEVEEVKEYLKATLGSDYLRGRELFYKYSYLMAEIEI</sequence>
<evidence type="ECO:0000313" key="4">
    <source>
        <dbReference type="EMBL" id="PQQ67134.1"/>
    </source>
</evidence>
<evidence type="ECO:0000256" key="2">
    <source>
        <dbReference type="SAM" id="Phobius"/>
    </source>
</evidence>
<reference evidence="3 5" key="1">
    <citation type="submission" date="2017-12" db="EMBL/GenBank/DDBJ databases">
        <title>Complete genome sequence of Herbivorax saccincola GGR1, a novel Cellulosome-producing hydrolytic bacterium in a thermophilic biogas plant, established by Illumina and Nanopore MinION sequencing.</title>
        <authorList>
            <person name="Pechtl A."/>
            <person name="Ruckert C."/>
            <person name="Koeck D.E."/>
            <person name="Maus I."/>
            <person name="Winkler A."/>
            <person name="Kalinowski J."/>
            <person name="Puhler A."/>
            <person name="Schwarz W.W."/>
            <person name="Zverlov V.V."/>
            <person name="Schluter A."/>
            <person name="Liebl W."/>
        </authorList>
    </citation>
    <scope>NUCLEOTIDE SEQUENCE [LARGE SCALE GENOMIC DNA]</scope>
    <source>
        <strain evidence="3">GGR1</strain>
        <strain evidence="5">SR1</strain>
    </source>
</reference>
<accession>A0A2K9ED81</accession>
<evidence type="ECO:0000313" key="6">
    <source>
        <dbReference type="Proteomes" id="UP000239720"/>
    </source>
</evidence>
<evidence type="ECO:0000313" key="3">
    <source>
        <dbReference type="EMBL" id="AUG57165.1"/>
    </source>
</evidence>
<feature type="compositionally biased region" description="Low complexity" evidence="1">
    <location>
        <begin position="75"/>
        <end position="85"/>
    </location>
</feature>
<keyword evidence="2" id="KW-0812">Transmembrane</keyword>
<dbReference type="Proteomes" id="UP000239720">
    <property type="component" value="Unassembled WGS sequence"/>
</dbReference>
<organism evidence="3 5">
    <name type="scientific">Acetivibrio saccincola</name>
    <dbReference type="NCBI Taxonomy" id="1677857"/>
    <lineage>
        <taxon>Bacteria</taxon>
        <taxon>Bacillati</taxon>
        <taxon>Bacillota</taxon>
        <taxon>Clostridia</taxon>
        <taxon>Eubacteriales</taxon>
        <taxon>Oscillospiraceae</taxon>
        <taxon>Acetivibrio</taxon>
    </lineage>
</organism>
<proteinExistence type="predicted"/>
<protein>
    <submittedName>
        <fullName evidence="3">Uncharacterized protein</fullName>
    </submittedName>
</protein>
<dbReference type="EMBL" id="CP025197">
    <property type="protein sequence ID" value="AUG57165.1"/>
    <property type="molecule type" value="Genomic_DNA"/>
</dbReference>
<dbReference type="KEGG" id="hsc:HVS_06195"/>
<dbReference type="AlphaFoldDB" id="A0A2K9ED81"/>
<dbReference type="OrthoDB" id="2084150at2"/>
<name>A0A2K9ED81_9FIRM</name>
<evidence type="ECO:0000256" key="1">
    <source>
        <dbReference type="SAM" id="MobiDB-lite"/>
    </source>
</evidence>
<gene>
    <name evidence="4" type="ORF">B9R14_10515</name>
    <name evidence="3" type="ORF">HVS_06195</name>
</gene>
<dbReference type="Proteomes" id="UP000233534">
    <property type="component" value="Chromosome"/>
</dbReference>
<feature type="compositionally biased region" description="Acidic residues" evidence="1">
    <location>
        <begin position="103"/>
        <end position="113"/>
    </location>
</feature>
<feature type="transmembrane region" description="Helical" evidence="2">
    <location>
        <begin position="5"/>
        <end position="25"/>
    </location>
</feature>
<keyword evidence="2" id="KW-0472">Membrane</keyword>
<evidence type="ECO:0000313" key="5">
    <source>
        <dbReference type="Proteomes" id="UP000233534"/>
    </source>
</evidence>
<dbReference type="RefSeq" id="WP_101300231.1">
    <property type="nucleotide sequence ID" value="NZ_NEMB01000003.1"/>
</dbReference>
<feature type="compositionally biased region" description="Acidic residues" evidence="1">
    <location>
        <begin position="40"/>
        <end position="52"/>
    </location>
</feature>
<keyword evidence="5" id="KW-1185">Reference proteome</keyword>
<keyword evidence="2" id="KW-1133">Transmembrane helix</keyword>
<feature type="region of interest" description="Disordered" evidence="1">
    <location>
        <begin position="33"/>
        <end position="115"/>
    </location>
</feature>
<dbReference type="EMBL" id="NEMB01000003">
    <property type="protein sequence ID" value="PQQ67134.1"/>
    <property type="molecule type" value="Genomic_DNA"/>
</dbReference>